<feature type="transmembrane region" description="Helical" evidence="7">
    <location>
        <begin position="431"/>
        <end position="452"/>
    </location>
</feature>
<dbReference type="SUPFAM" id="SSF56112">
    <property type="entry name" value="Protein kinase-like (PK-like)"/>
    <property type="match status" value="1"/>
</dbReference>
<evidence type="ECO:0000256" key="1">
    <source>
        <dbReference type="ARBA" id="ARBA00022679"/>
    </source>
</evidence>
<protein>
    <submittedName>
        <fullName evidence="9">Serine/threonine protein kinase</fullName>
    </submittedName>
</protein>
<dbReference type="EMBL" id="JAMTCO010000004">
    <property type="protein sequence ID" value="MCP2269026.1"/>
    <property type="molecule type" value="Genomic_DNA"/>
</dbReference>
<keyword evidence="10" id="KW-1185">Reference proteome</keyword>
<keyword evidence="2 5" id="KW-0547">Nucleotide-binding</keyword>
<evidence type="ECO:0000313" key="10">
    <source>
        <dbReference type="Proteomes" id="UP001205185"/>
    </source>
</evidence>
<dbReference type="Gene3D" id="1.10.510.10">
    <property type="entry name" value="Transferase(Phosphotransferase) domain 1"/>
    <property type="match status" value="1"/>
</dbReference>
<dbReference type="Proteomes" id="UP001205185">
    <property type="component" value="Unassembled WGS sequence"/>
</dbReference>
<dbReference type="Pfam" id="PF00069">
    <property type="entry name" value="Pkinase"/>
    <property type="match status" value="1"/>
</dbReference>
<dbReference type="SMART" id="SM00220">
    <property type="entry name" value="S_TKc"/>
    <property type="match status" value="1"/>
</dbReference>
<dbReference type="PANTHER" id="PTHR43289:SF34">
    <property type="entry name" value="SERINE_THREONINE-PROTEIN KINASE YBDM-RELATED"/>
    <property type="match status" value="1"/>
</dbReference>
<dbReference type="CDD" id="cd14014">
    <property type="entry name" value="STKc_PknB_like"/>
    <property type="match status" value="1"/>
</dbReference>
<feature type="compositionally biased region" description="Pro residues" evidence="6">
    <location>
        <begin position="332"/>
        <end position="351"/>
    </location>
</feature>
<feature type="region of interest" description="Disordered" evidence="6">
    <location>
        <begin position="287"/>
        <end position="394"/>
    </location>
</feature>
<comment type="caution">
    <text evidence="9">The sequence shown here is derived from an EMBL/GenBank/DDBJ whole genome shotgun (WGS) entry which is preliminary data.</text>
</comment>
<proteinExistence type="predicted"/>
<feature type="compositionally biased region" description="Low complexity" evidence="6">
    <location>
        <begin position="308"/>
        <end position="331"/>
    </location>
</feature>
<evidence type="ECO:0000256" key="5">
    <source>
        <dbReference type="PROSITE-ProRule" id="PRU10141"/>
    </source>
</evidence>
<reference evidence="9 10" key="1">
    <citation type="submission" date="2022-06" db="EMBL/GenBank/DDBJ databases">
        <title>Genomic Encyclopedia of Archaeal and Bacterial Type Strains, Phase II (KMG-II): from individual species to whole genera.</title>
        <authorList>
            <person name="Goeker M."/>
        </authorList>
    </citation>
    <scope>NUCLEOTIDE SEQUENCE [LARGE SCALE GENOMIC DNA]</scope>
    <source>
        <strain evidence="9 10">DSM 44255</strain>
    </source>
</reference>
<feature type="domain" description="Protein kinase" evidence="8">
    <location>
        <begin position="15"/>
        <end position="272"/>
    </location>
</feature>
<dbReference type="InterPro" id="IPR008271">
    <property type="entry name" value="Ser/Thr_kinase_AS"/>
</dbReference>
<feature type="compositionally biased region" description="Low complexity" evidence="6">
    <location>
        <begin position="352"/>
        <end position="361"/>
    </location>
</feature>
<accession>A0ABT1I9E7</accession>
<keyword evidence="3 9" id="KW-0418">Kinase</keyword>
<keyword evidence="7" id="KW-0472">Membrane</keyword>
<keyword evidence="1" id="KW-0808">Transferase</keyword>
<evidence type="ECO:0000313" key="9">
    <source>
        <dbReference type="EMBL" id="MCP2269026.1"/>
    </source>
</evidence>
<dbReference type="PROSITE" id="PS00108">
    <property type="entry name" value="PROTEIN_KINASE_ST"/>
    <property type="match status" value="1"/>
</dbReference>
<keyword evidence="9" id="KW-0723">Serine/threonine-protein kinase</keyword>
<evidence type="ECO:0000256" key="3">
    <source>
        <dbReference type="ARBA" id="ARBA00022777"/>
    </source>
</evidence>
<name>A0ABT1I9E7_9PSEU</name>
<dbReference type="Gene3D" id="3.30.200.20">
    <property type="entry name" value="Phosphorylase Kinase, domain 1"/>
    <property type="match status" value="1"/>
</dbReference>
<evidence type="ECO:0000256" key="7">
    <source>
        <dbReference type="SAM" id="Phobius"/>
    </source>
</evidence>
<feature type="transmembrane region" description="Helical" evidence="7">
    <location>
        <begin position="404"/>
        <end position="425"/>
    </location>
</feature>
<keyword evidence="4 5" id="KW-0067">ATP-binding</keyword>
<dbReference type="InterPro" id="IPR000719">
    <property type="entry name" value="Prot_kinase_dom"/>
</dbReference>
<organism evidence="9 10">
    <name type="scientific">Actinokineospora diospyrosa</name>
    <dbReference type="NCBI Taxonomy" id="103728"/>
    <lineage>
        <taxon>Bacteria</taxon>
        <taxon>Bacillati</taxon>
        <taxon>Actinomycetota</taxon>
        <taxon>Actinomycetes</taxon>
        <taxon>Pseudonocardiales</taxon>
        <taxon>Pseudonocardiaceae</taxon>
        <taxon>Actinokineospora</taxon>
    </lineage>
</organism>
<gene>
    <name evidence="9" type="ORF">LV75_001514</name>
</gene>
<dbReference type="PROSITE" id="PS50011">
    <property type="entry name" value="PROTEIN_KINASE_DOM"/>
    <property type="match status" value="1"/>
</dbReference>
<dbReference type="PANTHER" id="PTHR43289">
    <property type="entry name" value="MITOGEN-ACTIVATED PROTEIN KINASE KINASE KINASE 20-RELATED"/>
    <property type="match status" value="1"/>
</dbReference>
<evidence type="ECO:0000259" key="8">
    <source>
        <dbReference type="PROSITE" id="PS50011"/>
    </source>
</evidence>
<feature type="binding site" evidence="5">
    <location>
        <position position="43"/>
    </location>
    <ligand>
        <name>ATP</name>
        <dbReference type="ChEBI" id="CHEBI:30616"/>
    </ligand>
</feature>
<dbReference type="PROSITE" id="PS00107">
    <property type="entry name" value="PROTEIN_KINASE_ATP"/>
    <property type="match status" value="1"/>
</dbReference>
<keyword evidence="7" id="KW-1133">Transmembrane helix</keyword>
<evidence type="ECO:0000256" key="4">
    <source>
        <dbReference type="ARBA" id="ARBA00022840"/>
    </source>
</evidence>
<evidence type="ECO:0000256" key="6">
    <source>
        <dbReference type="SAM" id="MobiDB-lite"/>
    </source>
</evidence>
<keyword evidence="7" id="KW-0812">Transmembrane</keyword>
<dbReference type="InterPro" id="IPR011009">
    <property type="entry name" value="Kinase-like_dom_sf"/>
</dbReference>
<sequence>MRELQVHDPRRVGDYALLGRLGRGAMGTVYLGRSPGGRYVAVKVARGGLAEDPDFRHRFRLEIEMARAVGGFWTAAVVGADPDADRPWLATEYVPGPTLTEAVRSGGPLPEPALRALLAGLAEALAAIHAAGLVHRDLKPSNVLLAEDGPRVIDFGIAKAVRTTALTATGVLFGTPGYLSPEQISGGEVGPPSDVFALGAVMVYAATGSGAFGDGEVAALLYRAVHTVPDLVGVPSELRPVVSRCLNPRAEARPTPADLLAEVGEAPTGHWLPAVVRTLVEQHQTEFLKPVTPRTPTLVEHPAPPAARPRSASPPTAQPAAARSTVAQSPAAHPPAAQPPVGRPSVIPPSAPQSAAAGAPAVLPPVPRSAVGRSPSPDKAPASTRRAASPTDSLRLRTTRTAPLLWTLTTGACTILALAAAAKSAHYGVEALAAAMGALAVLLGLSTIRALFRTLKARPRTVVIADIGLWISSTDGERLIPWAEISRVQVLTDRRKPWLILWLKDPATADAALGKRHSRRHGGFRLYPISHHHPKPRQSRDVLELRSSLQQHAGSAYDPTP</sequence>
<evidence type="ECO:0000256" key="2">
    <source>
        <dbReference type="ARBA" id="ARBA00022741"/>
    </source>
</evidence>
<dbReference type="InterPro" id="IPR017441">
    <property type="entry name" value="Protein_kinase_ATP_BS"/>
</dbReference>
<dbReference type="GO" id="GO:0004674">
    <property type="term" value="F:protein serine/threonine kinase activity"/>
    <property type="evidence" value="ECO:0007669"/>
    <property type="project" value="UniProtKB-KW"/>
</dbReference>
<dbReference type="RefSeq" id="WP_253886047.1">
    <property type="nucleotide sequence ID" value="NZ_BAAAVB010000016.1"/>
</dbReference>